<dbReference type="RefSeq" id="WP_303735526.1">
    <property type="nucleotide sequence ID" value="NZ_CAKZHK010000004.1"/>
</dbReference>
<comment type="caution">
    <text evidence="7">The sequence shown here is derived from an EMBL/GenBank/DDBJ whole genome shotgun (WGS) entry which is preliminary data.</text>
</comment>
<dbReference type="PROSITE" id="PS00687">
    <property type="entry name" value="ALDEHYDE_DEHYDR_GLU"/>
    <property type="match status" value="1"/>
</dbReference>
<accession>A0A2W5SJV8</accession>
<dbReference type="InterPro" id="IPR047110">
    <property type="entry name" value="GABD/Sad-like"/>
</dbReference>
<comment type="similarity">
    <text evidence="1 5">Belongs to the aldehyde dehydrogenase family.</text>
</comment>
<evidence type="ECO:0000259" key="6">
    <source>
        <dbReference type="Pfam" id="PF00171"/>
    </source>
</evidence>
<protein>
    <submittedName>
        <fullName evidence="7">Succinate-semialdehyde dehydrogenase</fullName>
    </submittedName>
</protein>
<keyword evidence="3 5" id="KW-0560">Oxidoreductase</keyword>
<dbReference type="SUPFAM" id="SSF53720">
    <property type="entry name" value="ALDH-like"/>
    <property type="match status" value="1"/>
</dbReference>
<keyword evidence="2" id="KW-0521">NADP</keyword>
<dbReference type="PANTHER" id="PTHR43217:SF2">
    <property type="entry name" value="SUCCINATE-SEMIALDEHYDE DEHYDROGENASE [NADP(+)]"/>
    <property type="match status" value="1"/>
</dbReference>
<dbReference type="InterPro" id="IPR016162">
    <property type="entry name" value="Ald_DH_N"/>
</dbReference>
<dbReference type="PANTHER" id="PTHR43217">
    <property type="entry name" value="SUCCINATE SEMIALDEHYDE DEHYDROGENASE [NAD(P)+] SAD"/>
    <property type="match status" value="1"/>
</dbReference>
<reference evidence="7 8" key="1">
    <citation type="submission" date="2017-08" db="EMBL/GenBank/DDBJ databases">
        <title>Infants hospitalized years apart are colonized by the same room-sourced microbial strains.</title>
        <authorList>
            <person name="Brooks B."/>
            <person name="Olm M.R."/>
            <person name="Firek B.A."/>
            <person name="Baker R."/>
            <person name="Thomas B.C."/>
            <person name="Morowitz M.J."/>
            <person name="Banfield J.F."/>
        </authorList>
    </citation>
    <scope>NUCLEOTIDE SEQUENCE [LARGE SCALE GENOMIC DNA]</scope>
    <source>
        <strain evidence="7">S2_003_000_R1_3</strain>
    </source>
</reference>
<evidence type="ECO:0000256" key="1">
    <source>
        <dbReference type="ARBA" id="ARBA00009986"/>
    </source>
</evidence>
<feature type="active site" evidence="4">
    <location>
        <position position="230"/>
    </location>
</feature>
<dbReference type="Proteomes" id="UP000249432">
    <property type="component" value="Unassembled WGS sequence"/>
</dbReference>
<proteinExistence type="inferred from homology"/>
<dbReference type="InterPro" id="IPR016163">
    <property type="entry name" value="Ald_DH_C"/>
</dbReference>
<dbReference type="Gene3D" id="3.40.309.10">
    <property type="entry name" value="Aldehyde Dehydrogenase, Chain A, domain 2"/>
    <property type="match status" value="1"/>
</dbReference>
<name>A0A2W5SJV8_9CORY</name>
<feature type="domain" description="Aldehyde dehydrogenase" evidence="6">
    <location>
        <begin position="3"/>
        <end position="451"/>
    </location>
</feature>
<dbReference type="InterPro" id="IPR029510">
    <property type="entry name" value="Ald_DH_CS_GLU"/>
</dbReference>
<evidence type="ECO:0000313" key="7">
    <source>
        <dbReference type="EMBL" id="PZR03499.1"/>
    </source>
</evidence>
<dbReference type="EMBL" id="QFRA01000037">
    <property type="protein sequence ID" value="PZR03499.1"/>
    <property type="molecule type" value="Genomic_DNA"/>
</dbReference>
<dbReference type="Gene3D" id="3.40.605.10">
    <property type="entry name" value="Aldehyde Dehydrogenase, Chain A, domain 1"/>
    <property type="match status" value="1"/>
</dbReference>
<evidence type="ECO:0000256" key="3">
    <source>
        <dbReference type="ARBA" id="ARBA00023002"/>
    </source>
</evidence>
<evidence type="ECO:0000256" key="4">
    <source>
        <dbReference type="PROSITE-ProRule" id="PRU10007"/>
    </source>
</evidence>
<dbReference type="AlphaFoldDB" id="A0A2W5SJV8"/>
<dbReference type="FunFam" id="3.40.605.10:FF:000012">
    <property type="entry name" value="NAD-dependent succinate-semialdehyde dehydrogenase"/>
    <property type="match status" value="1"/>
</dbReference>
<gene>
    <name evidence="7" type="ORF">DI525_09835</name>
</gene>
<dbReference type="InterPro" id="IPR016161">
    <property type="entry name" value="Ald_DH/histidinol_DH"/>
</dbReference>
<evidence type="ECO:0000313" key="8">
    <source>
        <dbReference type="Proteomes" id="UP000249432"/>
    </source>
</evidence>
<dbReference type="InterPro" id="IPR015590">
    <property type="entry name" value="Aldehyde_DH_dom"/>
</dbReference>
<sequence>MSTFALENPSTGKTEDQFNRIDDADRDKILDQSTEAYKQWKETSLEERVNVLNKVADLYEERSDELASYIGREMGKLTRWARGEIQIVVNIYRWYAEHAYELMQDTELPRQGAIRTFVRHDPMGPILGIMPWNFPYYQVARWAAPNLLLGNSLVLKHASICPLSSQACQDLLEEAGLPKGVFINMYASGSQMDAFVADKRIKGVSLTGSEAAGAAVAKTAGENYKKSLLELGGNDPFIVLDDDNLDDVLDNFVKIRMYNTGQACNAPKRLIVMESFYDKVVSGLEERISKMTVGPWDDEKADIGPLSSIDARDGIVERLDKAAKEGKATIKVGGHALDRDGAYMEPTLLTDVDPASDVGCNEIFGPVAIVYPAKDADEAVHIANDYSDYGLSGSVWGSDLDKAWKVASQLKDGMTFVNESSVTEAGLPFGGVGRSGYGREMERWGVKEFANEHLFRISEGPNGGGLSPAM</sequence>
<organism evidence="7 8">
    <name type="scientific">Corynebacterium kroppenstedtii</name>
    <dbReference type="NCBI Taxonomy" id="161879"/>
    <lineage>
        <taxon>Bacteria</taxon>
        <taxon>Bacillati</taxon>
        <taxon>Actinomycetota</taxon>
        <taxon>Actinomycetes</taxon>
        <taxon>Mycobacteriales</taxon>
        <taxon>Corynebacteriaceae</taxon>
        <taxon>Corynebacterium</taxon>
    </lineage>
</organism>
<evidence type="ECO:0000256" key="5">
    <source>
        <dbReference type="RuleBase" id="RU003345"/>
    </source>
</evidence>
<evidence type="ECO:0000256" key="2">
    <source>
        <dbReference type="ARBA" id="ARBA00022857"/>
    </source>
</evidence>
<dbReference type="Pfam" id="PF00171">
    <property type="entry name" value="Aldedh"/>
    <property type="match status" value="1"/>
</dbReference>
<dbReference type="GO" id="GO:0004777">
    <property type="term" value="F:succinate-semialdehyde dehydrogenase (NAD+) activity"/>
    <property type="evidence" value="ECO:0007669"/>
    <property type="project" value="TreeGrafter"/>
</dbReference>